<name>A0ACB9HZA8_9ASTR</name>
<reference evidence="2" key="1">
    <citation type="journal article" date="2022" name="Mol. Ecol. Resour.">
        <title>The genomes of chicory, endive, great burdock and yacon provide insights into Asteraceae palaeo-polyploidization history and plant inulin production.</title>
        <authorList>
            <person name="Fan W."/>
            <person name="Wang S."/>
            <person name="Wang H."/>
            <person name="Wang A."/>
            <person name="Jiang F."/>
            <person name="Liu H."/>
            <person name="Zhao H."/>
            <person name="Xu D."/>
            <person name="Zhang Y."/>
        </authorList>
    </citation>
    <scope>NUCLEOTIDE SEQUENCE [LARGE SCALE GENOMIC DNA]</scope>
    <source>
        <strain evidence="2">cv. Yunnan</strain>
    </source>
</reference>
<evidence type="ECO:0000313" key="1">
    <source>
        <dbReference type="EMBL" id="KAI3801127.1"/>
    </source>
</evidence>
<sequence>MFVRLVWWVGPQKWKQIGCLVHDPTQYRIRLNPLCCNKEITNVDGVHLSLFPFNLQFKHSHFIQLQTLRNIPVQIPNHASQFHLYITQSLNCNLRNQPGTETSKKTEWQ</sequence>
<protein>
    <submittedName>
        <fullName evidence="1">Uncharacterized protein</fullName>
    </submittedName>
</protein>
<dbReference type="EMBL" id="CM042027">
    <property type="protein sequence ID" value="KAI3801127.1"/>
    <property type="molecule type" value="Genomic_DNA"/>
</dbReference>
<accession>A0ACB9HZA8</accession>
<comment type="caution">
    <text evidence="1">The sequence shown here is derived from an EMBL/GenBank/DDBJ whole genome shotgun (WGS) entry which is preliminary data.</text>
</comment>
<organism evidence="1 2">
    <name type="scientific">Smallanthus sonchifolius</name>
    <dbReference type="NCBI Taxonomy" id="185202"/>
    <lineage>
        <taxon>Eukaryota</taxon>
        <taxon>Viridiplantae</taxon>
        <taxon>Streptophyta</taxon>
        <taxon>Embryophyta</taxon>
        <taxon>Tracheophyta</taxon>
        <taxon>Spermatophyta</taxon>
        <taxon>Magnoliopsida</taxon>
        <taxon>eudicotyledons</taxon>
        <taxon>Gunneridae</taxon>
        <taxon>Pentapetalae</taxon>
        <taxon>asterids</taxon>
        <taxon>campanulids</taxon>
        <taxon>Asterales</taxon>
        <taxon>Asteraceae</taxon>
        <taxon>Asteroideae</taxon>
        <taxon>Heliantheae alliance</taxon>
        <taxon>Millerieae</taxon>
        <taxon>Smallanthus</taxon>
    </lineage>
</organism>
<evidence type="ECO:0000313" key="2">
    <source>
        <dbReference type="Proteomes" id="UP001056120"/>
    </source>
</evidence>
<gene>
    <name evidence="1" type="ORF">L1987_29230</name>
</gene>
<keyword evidence="2" id="KW-1185">Reference proteome</keyword>
<reference evidence="1 2" key="2">
    <citation type="journal article" date="2022" name="Mol. Ecol. Resour.">
        <title>The genomes of chicory, endive, great burdock and yacon provide insights into Asteraceae paleo-polyploidization history and plant inulin production.</title>
        <authorList>
            <person name="Fan W."/>
            <person name="Wang S."/>
            <person name="Wang H."/>
            <person name="Wang A."/>
            <person name="Jiang F."/>
            <person name="Liu H."/>
            <person name="Zhao H."/>
            <person name="Xu D."/>
            <person name="Zhang Y."/>
        </authorList>
    </citation>
    <scope>NUCLEOTIDE SEQUENCE [LARGE SCALE GENOMIC DNA]</scope>
    <source>
        <strain evidence="2">cv. Yunnan</strain>
        <tissue evidence="1">Leaves</tissue>
    </source>
</reference>
<proteinExistence type="predicted"/>
<dbReference type="Proteomes" id="UP001056120">
    <property type="component" value="Linkage Group LG10"/>
</dbReference>